<dbReference type="Pfam" id="PF09724">
    <property type="entry name" value="Dcc1"/>
    <property type="match status" value="1"/>
</dbReference>
<name>A0A081CN85_PSEA2</name>
<reference evidence="3" key="1">
    <citation type="submission" date="2014-07" db="EMBL/GenBank/DDBJ databases">
        <title>Draft genome sequence of the yeast Pseudozyma antarctica JCM 10317 known as a producer of lipase B which used in a wide range of industrial applications.</title>
        <authorList>
            <person name="Morita T."/>
            <person name="Saika A."/>
            <person name="Koike H."/>
        </authorList>
    </citation>
    <scope>NUCLEOTIDE SEQUENCE</scope>
    <source>
        <strain evidence="3">JCM 10317</strain>
    </source>
</reference>
<dbReference type="GO" id="GO:0034088">
    <property type="term" value="P:maintenance of mitotic sister chromatid cohesion"/>
    <property type="evidence" value="ECO:0007669"/>
    <property type="project" value="TreeGrafter"/>
</dbReference>
<dbReference type="AlphaFoldDB" id="A0A081CN85"/>
<dbReference type="GO" id="GO:0000785">
    <property type="term" value="C:chromatin"/>
    <property type="evidence" value="ECO:0007669"/>
    <property type="project" value="TreeGrafter"/>
</dbReference>
<evidence type="ECO:0000256" key="2">
    <source>
        <dbReference type="ARBA" id="ARBA00022705"/>
    </source>
</evidence>
<keyword evidence="2" id="KW-0235">DNA replication</keyword>
<dbReference type="EMBL" id="DF830109">
    <property type="protein sequence ID" value="GAK68131.1"/>
    <property type="molecule type" value="Genomic_DNA"/>
</dbReference>
<gene>
    <name evidence="3" type="ORF">PAN0_042c6365</name>
</gene>
<protein>
    <recommendedName>
        <fullName evidence="5">Sister chromatid cohesion protein DCC1</fullName>
    </recommendedName>
</protein>
<evidence type="ECO:0000256" key="1">
    <source>
        <dbReference type="ARBA" id="ARBA00007017"/>
    </source>
</evidence>
<comment type="similarity">
    <text evidence="1">Belongs to the DCC1 family.</text>
</comment>
<dbReference type="HOGENOM" id="CLU_034504_0_0_1"/>
<dbReference type="GO" id="GO:0031390">
    <property type="term" value="C:Ctf18 RFC-like complex"/>
    <property type="evidence" value="ECO:0007669"/>
    <property type="project" value="InterPro"/>
</dbReference>
<dbReference type="GO" id="GO:0000775">
    <property type="term" value="C:chromosome, centromeric region"/>
    <property type="evidence" value="ECO:0007669"/>
    <property type="project" value="TreeGrafter"/>
</dbReference>
<evidence type="ECO:0000313" key="3">
    <source>
        <dbReference type="EMBL" id="GAK68131.1"/>
    </source>
</evidence>
<evidence type="ECO:0000313" key="4">
    <source>
        <dbReference type="Proteomes" id="UP000053758"/>
    </source>
</evidence>
<evidence type="ECO:0008006" key="5">
    <source>
        <dbReference type="Google" id="ProtNLM"/>
    </source>
</evidence>
<accession>A0A081CN85</accession>
<dbReference type="PANTHER" id="PTHR13395:SF6">
    <property type="entry name" value="SISTER CHROMATID COHESION PROTEIN DCC1"/>
    <property type="match status" value="1"/>
</dbReference>
<keyword evidence="4" id="KW-1185">Reference proteome</keyword>
<dbReference type="Proteomes" id="UP000053758">
    <property type="component" value="Unassembled WGS sequence"/>
</dbReference>
<dbReference type="GeneID" id="26307176"/>
<organism evidence="3">
    <name type="scientific">Pseudozyma antarctica</name>
    <name type="common">Yeast</name>
    <name type="synonym">Candida antarctica</name>
    <dbReference type="NCBI Taxonomy" id="84753"/>
    <lineage>
        <taxon>Eukaryota</taxon>
        <taxon>Fungi</taxon>
        <taxon>Dikarya</taxon>
        <taxon>Basidiomycota</taxon>
        <taxon>Ustilaginomycotina</taxon>
        <taxon>Ustilaginomycetes</taxon>
        <taxon>Ustilaginales</taxon>
        <taxon>Ustilaginaceae</taxon>
        <taxon>Moesziomyces</taxon>
    </lineage>
</organism>
<dbReference type="GO" id="GO:0006260">
    <property type="term" value="P:DNA replication"/>
    <property type="evidence" value="ECO:0007669"/>
    <property type="project" value="UniProtKB-KW"/>
</dbReference>
<dbReference type="PANTHER" id="PTHR13395">
    <property type="entry name" value="SISTER CHROMATID COHESION PROTEIN DCC1-RELATED"/>
    <property type="match status" value="1"/>
</dbReference>
<sequence length="454" mass="50231">MAASTSTSSSIQLRSAPLPLTQYHLLEIPSELVHLFDPPAQPSDEPPSKKRRQDPSRLTIKGRYDDQAVLTTESQTLALRAVSQSNSLLLCSIDTDGISSAASLEPESSVSVLRLRSNVTDTLELSPVVPRLDRLVGLLKASQYQGEEEEERRATKAARPVRKYTPKQLRSIVQASPAELDAGLIQHHIIEMDGYMRHISPTWTVSALQLLISHLDLHALIPDQVPLNETVEALQSMHGLRPQVVTALLTQFFGCVNARDDAIASSAADTTATITVKLDVKAIVHFLGVETLKASARIGVPLADFQRTWTQSCLSPDFEALAQLELLSGYYLLSPAPSPSVSLYPNPASVQIQFYSHHELPTEPAARFQDLFLTRAAWIASDLLPFISELALNDKKKDSLLLKFTRASKAKVLDWELSDAEKRAWNKDKKVIGTDGKPKKVWRDVVMYSARVKY</sequence>
<proteinExistence type="inferred from homology"/>
<dbReference type="RefSeq" id="XP_014653667.1">
    <property type="nucleotide sequence ID" value="XM_014798181.1"/>
</dbReference>
<dbReference type="InterPro" id="IPR019128">
    <property type="entry name" value="Dcc1"/>
</dbReference>